<proteinExistence type="predicted"/>
<sequence length="305" mass="33936">MKRILIPLAGLCLLTACNPSSKKQAGDSDIQTELSEVFPENPSKEGYEGFQWQTVTGAGLRLWAQCNENLHIVTDASIPGARIERMENGHKQTSDPVIQILDIPGKDIHSLIPFLQSHPRVFMDKNWADSLTCDFREVKSNRAGVTRYILEPTGKSAKELADRGQHEPVPFTCYGWGVGYSGARYFEVFHTHPQKAVFVEVGQDMPLFDEQSIQLFDSIQVLHGQLIMGHEAYSFTPDADTTAYWVVDKSGELKKRYEAALPSDAKPYTAIPAKLKVRIQGPSSEGFAAEYAGVMEVMEIEEVGE</sequence>
<gene>
    <name evidence="1" type="ORF">DWY14_08960</name>
</gene>
<evidence type="ECO:0000313" key="1">
    <source>
        <dbReference type="EMBL" id="RGS07262.1"/>
    </source>
</evidence>
<name>A0A412H5I8_9BACT</name>
<dbReference type="Proteomes" id="UP000285750">
    <property type="component" value="Unassembled WGS sequence"/>
</dbReference>
<reference evidence="1 2" key="1">
    <citation type="submission" date="2018-08" db="EMBL/GenBank/DDBJ databases">
        <title>A genome reference for cultivated species of the human gut microbiota.</title>
        <authorList>
            <person name="Zou Y."/>
            <person name="Xue W."/>
            <person name="Luo G."/>
        </authorList>
    </citation>
    <scope>NUCLEOTIDE SEQUENCE [LARGE SCALE GENOMIC DNA]</scope>
    <source>
        <strain evidence="1 2">AF24-16AC</strain>
    </source>
</reference>
<comment type="caution">
    <text evidence="1">The sequence shown here is derived from an EMBL/GenBank/DDBJ whole genome shotgun (WGS) entry which is preliminary data.</text>
</comment>
<protein>
    <submittedName>
        <fullName evidence="1">Uncharacterized protein</fullName>
    </submittedName>
</protein>
<accession>A0A412H5I8</accession>
<dbReference type="EMBL" id="QRUY01000017">
    <property type="protein sequence ID" value="RGS07262.1"/>
    <property type="molecule type" value="Genomic_DNA"/>
</dbReference>
<dbReference type="AlphaFoldDB" id="A0A412H5I8"/>
<dbReference type="RefSeq" id="WP_118431353.1">
    <property type="nucleotide sequence ID" value="NZ_CATVWJ010000054.1"/>
</dbReference>
<organism evidence="1 2">
    <name type="scientific">Phocaeicola plebeius</name>
    <dbReference type="NCBI Taxonomy" id="310297"/>
    <lineage>
        <taxon>Bacteria</taxon>
        <taxon>Pseudomonadati</taxon>
        <taxon>Bacteroidota</taxon>
        <taxon>Bacteroidia</taxon>
        <taxon>Bacteroidales</taxon>
        <taxon>Bacteroidaceae</taxon>
        <taxon>Phocaeicola</taxon>
    </lineage>
</organism>
<dbReference type="PROSITE" id="PS51257">
    <property type="entry name" value="PROKAR_LIPOPROTEIN"/>
    <property type="match status" value="1"/>
</dbReference>
<evidence type="ECO:0000313" key="2">
    <source>
        <dbReference type="Proteomes" id="UP000285750"/>
    </source>
</evidence>